<comment type="caution">
    <text evidence="2">The sequence shown here is derived from an EMBL/GenBank/DDBJ whole genome shotgun (WGS) entry which is preliminary data.</text>
</comment>
<accession>A0AA88WQJ9</accession>
<evidence type="ECO:0000313" key="3">
    <source>
        <dbReference type="Proteomes" id="UP001188597"/>
    </source>
</evidence>
<feature type="domain" description="GST C-terminal" evidence="1">
    <location>
        <begin position="51"/>
        <end position="198"/>
    </location>
</feature>
<keyword evidence="3" id="KW-1185">Reference proteome</keyword>
<dbReference type="Proteomes" id="UP001188597">
    <property type="component" value="Unassembled WGS sequence"/>
</dbReference>
<dbReference type="CDD" id="cd03185">
    <property type="entry name" value="GST_C_Tau"/>
    <property type="match status" value="1"/>
</dbReference>
<dbReference type="InterPro" id="IPR045074">
    <property type="entry name" value="GST_C_Tau"/>
</dbReference>
<dbReference type="GO" id="GO:0006749">
    <property type="term" value="P:glutathione metabolic process"/>
    <property type="evidence" value="ECO:0007669"/>
    <property type="project" value="InterPro"/>
</dbReference>
<dbReference type="GO" id="GO:0004364">
    <property type="term" value="F:glutathione transferase activity"/>
    <property type="evidence" value="ECO:0007669"/>
    <property type="project" value="InterPro"/>
</dbReference>
<dbReference type="AlphaFoldDB" id="A0AA88WQJ9"/>
<evidence type="ECO:0000259" key="1">
    <source>
        <dbReference type="PROSITE" id="PS50405"/>
    </source>
</evidence>
<dbReference type="InterPro" id="IPR036282">
    <property type="entry name" value="Glutathione-S-Trfase_C_sf"/>
</dbReference>
<dbReference type="EMBL" id="JAVXUP010000283">
    <property type="protein sequence ID" value="KAK3032043.1"/>
    <property type="molecule type" value="Genomic_DNA"/>
</dbReference>
<dbReference type="PROSITE" id="PS50405">
    <property type="entry name" value="GST_CTER"/>
    <property type="match status" value="1"/>
</dbReference>
<proteinExistence type="predicted"/>
<name>A0AA88WQJ9_9ASTE</name>
<dbReference type="Gene3D" id="1.20.1050.10">
    <property type="match status" value="1"/>
</dbReference>
<reference evidence="2" key="1">
    <citation type="submission" date="2022-12" db="EMBL/GenBank/DDBJ databases">
        <title>Draft genome assemblies for two species of Escallonia (Escalloniales).</title>
        <authorList>
            <person name="Chanderbali A."/>
            <person name="Dervinis C."/>
            <person name="Anghel I."/>
            <person name="Soltis D."/>
            <person name="Soltis P."/>
            <person name="Zapata F."/>
        </authorList>
    </citation>
    <scope>NUCLEOTIDE SEQUENCE</scope>
    <source>
        <strain evidence="2">UCBG64.0493</strain>
        <tissue evidence="2">Leaf</tissue>
    </source>
</reference>
<dbReference type="SUPFAM" id="SSF47616">
    <property type="entry name" value="GST C-terminal domain-like"/>
    <property type="match status" value="1"/>
</dbReference>
<gene>
    <name evidence="2" type="ORF">RJ639_035480</name>
</gene>
<sequence>MSDAVATASIPATVIPPAVTIAPPSTNNVLPPLQTVNVSTPTSTLPVMSNQADLMAVLRAMQHVTGMRRQPVKHRLNFHEEPRTSKTPERIQLFENALIALCSHGSQKEKAVKSTIDALEKIEGEIKGKSFFGGEAIGNLDLVLGWISYLLPVWDEISSMQLLDPLKFPFISTWKNNFLEDPLIKDYLPPKEKMVVYFQKRSKELAPALASRRHAS</sequence>
<dbReference type="InterPro" id="IPR010987">
    <property type="entry name" value="Glutathione-S-Trfase_C-like"/>
</dbReference>
<evidence type="ECO:0000313" key="2">
    <source>
        <dbReference type="EMBL" id="KAK3032043.1"/>
    </source>
</evidence>
<organism evidence="2 3">
    <name type="scientific">Escallonia herrerae</name>
    <dbReference type="NCBI Taxonomy" id="1293975"/>
    <lineage>
        <taxon>Eukaryota</taxon>
        <taxon>Viridiplantae</taxon>
        <taxon>Streptophyta</taxon>
        <taxon>Embryophyta</taxon>
        <taxon>Tracheophyta</taxon>
        <taxon>Spermatophyta</taxon>
        <taxon>Magnoliopsida</taxon>
        <taxon>eudicotyledons</taxon>
        <taxon>Gunneridae</taxon>
        <taxon>Pentapetalae</taxon>
        <taxon>asterids</taxon>
        <taxon>campanulids</taxon>
        <taxon>Escalloniales</taxon>
        <taxon>Escalloniaceae</taxon>
        <taxon>Escallonia</taxon>
    </lineage>
</organism>
<protein>
    <recommendedName>
        <fullName evidence="1">GST C-terminal domain-containing protein</fullName>
    </recommendedName>
</protein>